<keyword evidence="1" id="KW-0812">Transmembrane</keyword>
<reference evidence="2 3" key="1">
    <citation type="submission" date="2017-10" db="EMBL/GenBank/DDBJ databases">
        <title>Bifidobacterium xylocopum sp. nov. and Bifidobacterium aemilianum sp. nov., from the carpenter bee (Xylocopa violacea) digestive tract.</title>
        <authorList>
            <person name="Alberoni D."/>
            <person name="Baffoni L."/>
            <person name="Di Gioia D."/>
            <person name="Gaggia F."/>
            <person name="Biavati B."/>
        </authorList>
    </citation>
    <scope>NUCLEOTIDE SEQUENCE [LARGE SCALE GENOMIC DNA]</scope>
    <source>
        <strain evidence="2 3">XV2</strain>
    </source>
</reference>
<feature type="transmembrane region" description="Helical" evidence="1">
    <location>
        <begin position="43"/>
        <end position="64"/>
    </location>
</feature>
<organism evidence="2 3">
    <name type="scientific">Bifidobacterium xylocopae</name>
    <dbReference type="NCBI Taxonomy" id="2493119"/>
    <lineage>
        <taxon>Bacteria</taxon>
        <taxon>Bacillati</taxon>
        <taxon>Actinomycetota</taxon>
        <taxon>Actinomycetes</taxon>
        <taxon>Bifidobacteriales</taxon>
        <taxon>Bifidobacteriaceae</taxon>
        <taxon>Bifidobacterium</taxon>
    </lineage>
</organism>
<evidence type="ECO:0000313" key="3">
    <source>
        <dbReference type="Proteomes" id="UP000252345"/>
    </source>
</evidence>
<name>A0A366KAQ3_9BIFI</name>
<comment type="caution">
    <text evidence="2">The sequence shown here is derived from an EMBL/GenBank/DDBJ whole genome shotgun (WGS) entry which is preliminary data.</text>
</comment>
<keyword evidence="1" id="KW-1133">Transmembrane helix</keyword>
<keyword evidence="3" id="KW-1185">Reference proteome</keyword>
<dbReference type="AlphaFoldDB" id="A0A366KAQ3"/>
<dbReference type="Proteomes" id="UP000252345">
    <property type="component" value="Unassembled WGS sequence"/>
</dbReference>
<protein>
    <recommendedName>
        <fullName evidence="4">Conjugal transfer protein TrbC</fullName>
    </recommendedName>
</protein>
<evidence type="ECO:0000313" key="2">
    <source>
        <dbReference type="EMBL" id="RBP98815.1"/>
    </source>
</evidence>
<evidence type="ECO:0008006" key="4">
    <source>
        <dbReference type="Google" id="ProtNLM"/>
    </source>
</evidence>
<gene>
    <name evidence="2" type="ORF">CRD59_07120</name>
</gene>
<accession>A0A366KAQ3</accession>
<feature type="transmembrane region" description="Helical" evidence="1">
    <location>
        <begin position="76"/>
        <end position="100"/>
    </location>
</feature>
<sequence length="102" mass="10488">MGKTEQFASLVRAEVGEHLAAGIPNPPATQPPSTGGITSVMGWVKWGAAIFAAILLIAAFITWARSAGNGDDRDGLSKISMVLFAAVGVSAAFSLVAFLVDQ</sequence>
<keyword evidence="1" id="KW-0472">Membrane</keyword>
<proteinExistence type="predicted"/>
<evidence type="ECO:0000256" key="1">
    <source>
        <dbReference type="SAM" id="Phobius"/>
    </source>
</evidence>
<dbReference type="EMBL" id="PDCH01000020">
    <property type="protein sequence ID" value="RBP98815.1"/>
    <property type="molecule type" value="Genomic_DNA"/>
</dbReference>